<sequence length="246" mass="26574">MNRSGLTALGLITFLLAGWEGAVRIWTIPVFILPPPSLILKTAVVQAPMILPHAAVTGTEIVLGIVLALTTAIPLAIAMFARPVLEKALSPFLVASQAIPVFALAPLLVIWLGYGMASKVFMAWIIIFFPITVSLVQGLKSCDPEYRTLFSLMGASFLKTLTLLYWPWALPRFFAGLRVGVSVATIGAVIGEWVGAQQGLGFLMIQSNARLQTPLVFAAILWLAAMGMALWTLVGTLEKKIITWNT</sequence>
<evidence type="ECO:0000256" key="5">
    <source>
        <dbReference type="ARBA" id="ARBA00022989"/>
    </source>
</evidence>
<dbReference type="PANTHER" id="PTHR30151:SF20">
    <property type="entry name" value="ABC TRANSPORTER PERMEASE PROTEIN HI_0355-RELATED"/>
    <property type="match status" value="1"/>
</dbReference>
<evidence type="ECO:0000256" key="1">
    <source>
        <dbReference type="ARBA" id="ARBA00004651"/>
    </source>
</evidence>
<comment type="similarity">
    <text evidence="7">Belongs to the binding-protein-dependent transport system permease family.</text>
</comment>
<feature type="transmembrane region" description="Helical" evidence="7">
    <location>
        <begin position="215"/>
        <end position="234"/>
    </location>
</feature>
<name>S0G3B1_9BACT</name>
<evidence type="ECO:0000256" key="2">
    <source>
        <dbReference type="ARBA" id="ARBA00022448"/>
    </source>
</evidence>
<dbReference type="PATRIC" id="fig|1286635.3.peg.3737"/>
<dbReference type="CDD" id="cd06261">
    <property type="entry name" value="TM_PBP2"/>
    <property type="match status" value="1"/>
</dbReference>
<keyword evidence="10" id="KW-1185">Reference proteome</keyword>
<dbReference type="GO" id="GO:0055085">
    <property type="term" value="P:transmembrane transport"/>
    <property type="evidence" value="ECO:0007669"/>
    <property type="project" value="InterPro"/>
</dbReference>
<evidence type="ECO:0000313" key="10">
    <source>
        <dbReference type="Proteomes" id="UP000014216"/>
    </source>
</evidence>
<keyword evidence="3" id="KW-1003">Cell membrane</keyword>
<dbReference type="SUPFAM" id="SSF161098">
    <property type="entry name" value="MetI-like"/>
    <property type="match status" value="1"/>
</dbReference>
<dbReference type="InterPro" id="IPR035906">
    <property type="entry name" value="MetI-like_sf"/>
</dbReference>
<feature type="transmembrane region" description="Helical" evidence="7">
    <location>
        <begin position="61"/>
        <end position="80"/>
    </location>
</feature>
<dbReference type="RefSeq" id="WP_006967671.1">
    <property type="nucleotide sequence ID" value="NZ_APJX01000009.1"/>
</dbReference>
<keyword evidence="5 7" id="KW-1133">Transmembrane helix</keyword>
<gene>
    <name evidence="9" type="ORF">Dpo_9c00780</name>
</gene>
<keyword evidence="2 7" id="KW-0813">Transport</keyword>
<feature type="transmembrane region" description="Helical" evidence="7">
    <location>
        <begin position="120"/>
        <end position="137"/>
    </location>
</feature>
<evidence type="ECO:0000256" key="7">
    <source>
        <dbReference type="RuleBase" id="RU363032"/>
    </source>
</evidence>
<feature type="domain" description="ABC transmembrane type-1" evidence="8">
    <location>
        <begin position="54"/>
        <end position="234"/>
    </location>
</feature>
<feature type="transmembrane region" description="Helical" evidence="7">
    <location>
        <begin position="149"/>
        <end position="168"/>
    </location>
</feature>
<protein>
    <submittedName>
        <fullName evidence="9">ABC-type nitrate/sulfonate/bicarbonate transport system, permease component</fullName>
    </submittedName>
</protein>
<dbReference type="InterPro" id="IPR000515">
    <property type="entry name" value="MetI-like"/>
</dbReference>
<evidence type="ECO:0000313" key="9">
    <source>
        <dbReference type="EMBL" id="EMS78246.1"/>
    </source>
</evidence>
<dbReference type="GO" id="GO:0005886">
    <property type="term" value="C:plasma membrane"/>
    <property type="evidence" value="ECO:0007669"/>
    <property type="project" value="UniProtKB-SubCell"/>
</dbReference>
<proteinExistence type="inferred from homology"/>
<dbReference type="PANTHER" id="PTHR30151">
    <property type="entry name" value="ALKANE SULFONATE ABC TRANSPORTER-RELATED, MEMBRANE SUBUNIT"/>
    <property type="match status" value="1"/>
</dbReference>
<organism evidence="9 10">
    <name type="scientific">Desulfotignum phosphitoxidans DSM 13687</name>
    <dbReference type="NCBI Taxonomy" id="1286635"/>
    <lineage>
        <taxon>Bacteria</taxon>
        <taxon>Pseudomonadati</taxon>
        <taxon>Thermodesulfobacteriota</taxon>
        <taxon>Desulfobacteria</taxon>
        <taxon>Desulfobacterales</taxon>
        <taxon>Desulfobacteraceae</taxon>
        <taxon>Desulfotignum</taxon>
    </lineage>
</organism>
<dbReference type="Pfam" id="PF00528">
    <property type="entry name" value="BPD_transp_1"/>
    <property type="match status" value="1"/>
</dbReference>
<keyword evidence="6 7" id="KW-0472">Membrane</keyword>
<accession>S0G3B1</accession>
<dbReference type="OrthoDB" id="5322475at2"/>
<dbReference type="PROSITE" id="PS50928">
    <property type="entry name" value="ABC_TM1"/>
    <property type="match status" value="1"/>
</dbReference>
<dbReference type="AlphaFoldDB" id="S0G3B1"/>
<feature type="transmembrane region" description="Helical" evidence="7">
    <location>
        <begin position="92"/>
        <end position="114"/>
    </location>
</feature>
<comment type="subcellular location">
    <subcellularLocation>
        <location evidence="1 7">Cell membrane</location>
        <topology evidence="1 7">Multi-pass membrane protein</topology>
    </subcellularLocation>
</comment>
<evidence type="ECO:0000256" key="4">
    <source>
        <dbReference type="ARBA" id="ARBA00022692"/>
    </source>
</evidence>
<evidence type="ECO:0000256" key="6">
    <source>
        <dbReference type="ARBA" id="ARBA00023136"/>
    </source>
</evidence>
<dbReference type="Proteomes" id="UP000014216">
    <property type="component" value="Unassembled WGS sequence"/>
</dbReference>
<reference evidence="9 10" key="1">
    <citation type="journal article" date="2013" name="Genome Announc.">
        <title>Draft Genome Sequence of Desulfotignum phosphitoxidans DSM 13687 Strain FiPS-3.</title>
        <authorList>
            <person name="Poehlein A."/>
            <person name="Daniel R."/>
            <person name="Simeonova D.D."/>
        </authorList>
    </citation>
    <scope>NUCLEOTIDE SEQUENCE [LARGE SCALE GENOMIC DNA]</scope>
    <source>
        <strain evidence="9 10">DSM 13687</strain>
    </source>
</reference>
<feature type="transmembrane region" description="Helical" evidence="7">
    <location>
        <begin position="174"/>
        <end position="194"/>
    </location>
</feature>
<keyword evidence="4 7" id="KW-0812">Transmembrane</keyword>
<comment type="caution">
    <text evidence="9">The sequence shown here is derived from an EMBL/GenBank/DDBJ whole genome shotgun (WGS) entry which is preliminary data.</text>
</comment>
<dbReference type="EMBL" id="APJX01000009">
    <property type="protein sequence ID" value="EMS78246.1"/>
    <property type="molecule type" value="Genomic_DNA"/>
</dbReference>
<evidence type="ECO:0000259" key="8">
    <source>
        <dbReference type="PROSITE" id="PS50928"/>
    </source>
</evidence>
<evidence type="ECO:0000256" key="3">
    <source>
        <dbReference type="ARBA" id="ARBA00022475"/>
    </source>
</evidence>
<dbReference type="Gene3D" id="1.10.3720.10">
    <property type="entry name" value="MetI-like"/>
    <property type="match status" value="1"/>
</dbReference>